<organism evidence="1 2">
    <name type="scientific">Apostasia shenzhenica</name>
    <dbReference type="NCBI Taxonomy" id="1088818"/>
    <lineage>
        <taxon>Eukaryota</taxon>
        <taxon>Viridiplantae</taxon>
        <taxon>Streptophyta</taxon>
        <taxon>Embryophyta</taxon>
        <taxon>Tracheophyta</taxon>
        <taxon>Spermatophyta</taxon>
        <taxon>Magnoliopsida</taxon>
        <taxon>Liliopsida</taxon>
        <taxon>Asparagales</taxon>
        <taxon>Orchidaceae</taxon>
        <taxon>Apostasioideae</taxon>
        <taxon>Apostasia</taxon>
    </lineage>
</organism>
<keyword evidence="2" id="KW-1185">Reference proteome</keyword>
<reference evidence="1 2" key="1">
    <citation type="journal article" date="2017" name="Nature">
        <title>The Apostasia genome and the evolution of orchids.</title>
        <authorList>
            <person name="Zhang G.Q."/>
            <person name="Liu K.W."/>
            <person name="Li Z."/>
            <person name="Lohaus R."/>
            <person name="Hsiao Y.Y."/>
            <person name="Niu S.C."/>
            <person name="Wang J.Y."/>
            <person name="Lin Y.C."/>
            <person name="Xu Q."/>
            <person name="Chen L.J."/>
            <person name="Yoshida K."/>
            <person name="Fujiwara S."/>
            <person name="Wang Z.W."/>
            <person name="Zhang Y.Q."/>
            <person name="Mitsuda N."/>
            <person name="Wang M."/>
            <person name="Liu G.H."/>
            <person name="Pecoraro L."/>
            <person name="Huang H.X."/>
            <person name="Xiao X.J."/>
            <person name="Lin M."/>
            <person name="Wu X.Y."/>
            <person name="Wu W.L."/>
            <person name="Chen Y.Y."/>
            <person name="Chang S.B."/>
            <person name="Sakamoto S."/>
            <person name="Ohme-Takagi M."/>
            <person name="Yagi M."/>
            <person name="Zeng S.J."/>
            <person name="Shen C.Y."/>
            <person name="Yeh C.M."/>
            <person name="Luo Y.B."/>
            <person name="Tsai W.C."/>
            <person name="Van de Peer Y."/>
            <person name="Liu Z.J."/>
        </authorList>
    </citation>
    <scope>NUCLEOTIDE SEQUENCE [LARGE SCALE GENOMIC DNA]</scope>
    <source>
        <strain evidence="2">cv. Shenzhen</strain>
        <tissue evidence="1">Stem</tissue>
    </source>
</reference>
<protein>
    <submittedName>
        <fullName evidence="1">Uncharacterized protein</fullName>
    </submittedName>
</protein>
<evidence type="ECO:0000313" key="2">
    <source>
        <dbReference type="Proteomes" id="UP000236161"/>
    </source>
</evidence>
<gene>
    <name evidence="1" type="ORF">AXF42_Ash001809</name>
</gene>
<name>A0A2I0AB99_9ASPA</name>
<dbReference type="AlphaFoldDB" id="A0A2I0AB99"/>
<proteinExistence type="predicted"/>
<dbReference type="EMBL" id="KZ452001">
    <property type="protein sequence ID" value="PKA52828.1"/>
    <property type="molecule type" value="Genomic_DNA"/>
</dbReference>
<evidence type="ECO:0000313" key="1">
    <source>
        <dbReference type="EMBL" id="PKA52828.1"/>
    </source>
</evidence>
<accession>A0A2I0AB99</accession>
<dbReference type="Proteomes" id="UP000236161">
    <property type="component" value="Unassembled WGS sequence"/>
</dbReference>
<sequence>MSNSNLGTSVANEFSARKSNGRRFFNHFMIVIHGKYFDLHFFFKSLIQSERIFVFVFSLTAENEFFPAWH</sequence>